<name>A0ABS5Q8H2_9PROT</name>
<dbReference type="EMBL" id="JAHCDA010000001">
    <property type="protein sequence ID" value="MBS7809991.1"/>
    <property type="molecule type" value="Genomic_DNA"/>
</dbReference>
<reference evidence="1 2" key="1">
    <citation type="submission" date="2021-05" db="EMBL/GenBank/DDBJ databases">
        <title>Roseococcus sp. XZZS9, whole genome shotgun sequencing project.</title>
        <authorList>
            <person name="Zhao G."/>
            <person name="Shen L."/>
        </authorList>
    </citation>
    <scope>NUCLEOTIDE SEQUENCE [LARGE SCALE GENOMIC DNA]</scope>
    <source>
        <strain evidence="1 2">XZZS9</strain>
    </source>
</reference>
<evidence type="ECO:0000313" key="2">
    <source>
        <dbReference type="Proteomes" id="UP000766336"/>
    </source>
</evidence>
<dbReference type="RefSeq" id="WP_213668642.1">
    <property type="nucleotide sequence ID" value="NZ_JAHCDA010000001.1"/>
</dbReference>
<accession>A0ABS5Q8H2</accession>
<keyword evidence="2" id="KW-1185">Reference proteome</keyword>
<sequence length="67" mass="7201">MNNFPSDTARGNREVCPRLDASCSQDQLTGRPVMTWPAEAEAPPPAASWAGVVMTRLYRAVAARGTP</sequence>
<gene>
    <name evidence="1" type="ORF">KHU32_03515</name>
</gene>
<dbReference type="Proteomes" id="UP000766336">
    <property type="component" value="Unassembled WGS sequence"/>
</dbReference>
<comment type="caution">
    <text evidence="1">The sequence shown here is derived from an EMBL/GenBank/DDBJ whole genome shotgun (WGS) entry which is preliminary data.</text>
</comment>
<protein>
    <submittedName>
        <fullName evidence="1">Uncharacterized protein</fullName>
    </submittedName>
</protein>
<organism evidence="1 2">
    <name type="scientific">Roseococcus pinisoli</name>
    <dbReference type="NCBI Taxonomy" id="2835040"/>
    <lineage>
        <taxon>Bacteria</taxon>
        <taxon>Pseudomonadati</taxon>
        <taxon>Pseudomonadota</taxon>
        <taxon>Alphaproteobacteria</taxon>
        <taxon>Acetobacterales</taxon>
        <taxon>Roseomonadaceae</taxon>
        <taxon>Roseococcus</taxon>
    </lineage>
</organism>
<proteinExistence type="predicted"/>
<evidence type="ECO:0000313" key="1">
    <source>
        <dbReference type="EMBL" id="MBS7809991.1"/>
    </source>
</evidence>